<accession>A0ABV4YRJ3</accession>
<comment type="caution">
    <text evidence="1">The sequence shown here is derived from an EMBL/GenBank/DDBJ whole genome shotgun (WGS) entry which is preliminary data.</text>
</comment>
<gene>
    <name evidence="1" type="ORF">P5G62_010180</name>
</gene>
<reference evidence="1 2" key="1">
    <citation type="submission" date="2024-05" db="EMBL/GenBank/DDBJ databases">
        <authorList>
            <person name="Venkateswaran K."/>
        </authorList>
    </citation>
    <scope>NUCLEOTIDE SEQUENCE [LARGE SCALE GENOMIC DNA]</scope>
    <source>
        <strain evidence="1 2">179-C4-2-HS</strain>
    </source>
</reference>
<organism evidence="1 2">
    <name type="scientific">Neobacillus driksii</name>
    <dbReference type="NCBI Taxonomy" id="3035913"/>
    <lineage>
        <taxon>Bacteria</taxon>
        <taxon>Bacillati</taxon>
        <taxon>Bacillota</taxon>
        <taxon>Bacilli</taxon>
        <taxon>Bacillales</taxon>
        <taxon>Bacillaceae</taxon>
        <taxon>Neobacillus</taxon>
    </lineage>
</organism>
<dbReference type="EMBL" id="JAROBZ020000001">
    <property type="protein sequence ID" value="MFB3167476.1"/>
    <property type="molecule type" value="Genomic_DNA"/>
</dbReference>
<dbReference type="Gene3D" id="3.10.28.10">
    <property type="entry name" value="Homing endonucleases"/>
    <property type="match status" value="2"/>
</dbReference>
<evidence type="ECO:0008006" key="3">
    <source>
        <dbReference type="Google" id="ProtNLM"/>
    </source>
</evidence>
<sequence>MNDLNEIGYLAGILDAEGSISLKRTRRKNVNSDTFTYEPIVTIGMKYSTILQKFADRYSGSIRNSDSEKLYRYARSGIMGVKDILNELIPFLIEKKERGKLLLEYINVINLKEKNRSNNGRIIPYIESEMNKREIYYLKMKELNAIKTFPYETETVFDNDDILIGYLAGIVDGEGCFRINKIKPSGNNNRTNPGYTASFSLGMRDKRILDLFKNRYGGTLSEERKNGKLSGLHRYKLTGNVQILPLLNEITLMLIEKQERAEVIIEYINSIDSNRKVSDNGTFISMSDQQLKLREHYFLKLKKLNGSKKETDNRFYDNNLEKQIVKLFQVDKLPLKDIADILNCDQQKVYNTLIFNKIKVTIRNRPRLGKYNFEEALEWDRLHNHEGLSVRRIAMKFFNDERKSRVVSNCLKRFGFNVRSEDKSSTKWTKEIAMEWYKLYTSEGYSIRKIAIKFGIQPTIVSRVLKRNGYIIQLKKT</sequence>
<dbReference type="SUPFAM" id="SSF55608">
    <property type="entry name" value="Homing endonucleases"/>
    <property type="match status" value="2"/>
</dbReference>
<dbReference type="Proteomes" id="UP001241748">
    <property type="component" value="Unassembled WGS sequence"/>
</dbReference>
<dbReference type="RefSeq" id="WP_306075009.1">
    <property type="nucleotide sequence ID" value="NZ_JAROBZ020000001.1"/>
</dbReference>
<evidence type="ECO:0000313" key="1">
    <source>
        <dbReference type="EMBL" id="MFB3167476.1"/>
    </source>
</evidence>
<name>A0ABV4YRJ3_9BACI</name>
<keyword evidence="2" id="KW-1185">Reference proteome</keyword>
<dbReference type="InterPro" id="IPR027434">
    <property type="entry name" value="Homing_endonucl"/>
</dbReference>
<proteinExistence type="predicted"/>
<evidence type="ECO:0000313" key="2">
    <source>
        <dbReference type="Proteomes" id="UP001241748"/>
    </source>
</evidence>
<protein>
    <recommendedName>
        <fullName evidence="3">Homing endonuclease LAGLIDADG domain-containing protein</fullName>
    </recommendedName>
</protein>